<feature type="transmembrane region" description="Helical" evidence="7">
    <location>
        <begin position="31"/>
        <end position="57"/>
    </location>
</feature>
<evidence type="ECO:0000313" key="9">
    <source>
        <dbReference type="Proteomes" id="UP000292085"/>
    </source>
</evidence>
<name>A0A4Q6XMG9_9SPHN</name>
<sequence length="496" mass="53450">MLTRGIRSGAGEVNVISGGVRRLLQNSYITSALFGAGTRGVSLGAQILALLVMAWLLPKAEFGDMMTAFAVYRILSYGIGTGCAAIIVYHVSRQSDDSTEIRTHRSLALIGFIVGGLMIGTLVLAAPAIGIAVGKPRIAYWLIHLAPFGLLSTLVTLAGGAYDGRHAINRSIFLVELLPNIVRVFLLGLLFIFGGPAVLIAYALALAHLVAWLAVLRRLLTSTVSGFYRVTRWDMWFTARYILHSLLSLQLQGIDMVVVGWLFTSNVAADYAIAGRIAALFPFFQQIVLKKFAPRCGYLLAAHDYTALEHEAGVCRSSSVAAVASLTGFLLMIAPLLLRGAGDFASAITMMVALGAAPYVRSFFAGGETILRMGGQSGFNLGIMAASFALVVATPLLLHHFLGIFSLPLGMVFSALLLNPLIVFRVRRLFGIRLLLPQDWSVLLSGLVIFAWASRYATQDLSRVLTIGIAIIILGVLGMLLHIRPVSPFRLSRPHT</sequence>
<evidence type="ECO:0000313" key="8">
    <source>
        <dbReference type="EMBL" id="RZF60735.1"/>
    </source>
</evidence>
<feature type="transmembrane region" description="Helical" evidence="7">
    <location>
        <begin position="320"/>
        <end position="338"/>
    </location>
</feature>
<evidence type="ECO:0000256" key="2">
    <source>
        <dbReference type="ARBA" id="ARBA00007430"/>
    </source>
</evidence>
<protein>
    <recommendedName>
        <fullName evidence="10">Lipopolysaccharide biosynthesis protein</fullName>
    </recommendedName>
</protein>
<evidence type="ECO:0000256" key="6">
    <source>
        <dbReference type="ARBA" id="ARBA00023136"/>
    </source>
</evidence>
<keyword evidence="4 7" id="KW-0812">Transmembrane</keyword>
<dbReference type="PANTHER" id="PTHR30250">
    <property type="entry name" value="PST FAMILY PREDICTED COLANIC ACID TRANSPORTER"/>
    <property type="match status" value="1"/>
</dbReference>
<comment type="similarity">
    <text evidence="2">Belongs to the polysaccharide synthase family.</text>
</comment>
<keyword evidence="5 7" id="KW-1133">Transmembrane helix</keyword>
<evidence type="ECO:0000256" key="5">
    <source>
        <dbReference type="ARBA" id="ARBA00022989"/>
    </source>
</evidence>
<comment type="caution">
    <text evidence="8">The sequence shown here is derived from an EMBL/GenBank/DDBJ whole genome shotgun (WGS) entry which is preliminary data.</text>
</comment>
<feature type="transmembrane region" description="Helical" evidence="7">
    <location>
        <begin position="378"/>
        <end position="398"/>
    </location>
</feature>
<keyword evidence="9" id="KW-1185">Reference proteome</keyword>
<evidence type="ECO:0000256" key="1">
    <source>
        <dbReference type="ARBA" id="ARBA00004651"/>
    </source>
</evidence>
<feature type="transmembrane region" description="Helical" evidence="7">
    <location>
        <begin position="199"/>
        <end position="220"/>
    </location>
</feature>
<dbReference type="AlphaFoldDB" id="A0A4Q6XMG9"/>
<evidence type="ECO:0000256" key="3">
    <source>
        <dbReference type="ARBA" id="ARBA00022475"/>
    </source>
</evidence>
<feature type="transmembrane region" description="Helical" evidence="7">
    <location>
        <begin position="172"/>
        <end position="193"/>
    </location>
</feature>
<proteinExistence type="inferred from homology"/>
<organism evidence="8 9">
    <name type="scientific">Sphingomonas populi</name>
    <dbReference type="NCBI Taxonomy" id="2484750"/>
    <lineage>
        <taxon>Bacteria</taxon>
        <taxon>Pseudomonadati</taxon>
        <taxon>Pseudomonadota</taxon>
        <taxon>Alphaproteobacteria</taxon>
        <taxon>Sphingomonadales</taxon>
        <taxon>Sphingomonadaceae</taxon>
        <taxon>Sphingomonas</taxon>
    </lineage>
</organism>
<feature type="transmembrane region" description="Helical" evidence="7">
    <location>
        <begin position="269"/>
        <end position="289"/>
    </location>
</feature>
<gene>
    <name evidence="8" type="ORF">EWE75_21435</name>
</gene>
<keyword evidence="6 7" id="KW-0472">Membrane</keyword>
<feature type="transmembrane region" description="Helical" evidence="7">
    <location>
        <begin position="434"/>
        <end position="453"/>
    </location>
</feature>
<dbReference type="OrthoDB" id="7605340at2"/>
<dbReference type="Proteomes" id="UP000292085">
    <property type="component" value="Unassembled WGS sequence"/>
</dbReference>
<feature type="transmembrane region" description="Helical" evidence="7">
    <location>
        <begin position="138"/>
        <end position="160"/>
    </location>
</feature>
<feature type="transmembrane region" description="Helical" evidence="7">
    <location>
        <begin position="109"/>
        <end position="132"/>
    </location>
</feature>
<dbReference type="InterPro" id="IPR050833">
    <property type="entry name" value="Poly_Biosynth_Transport"/>
</dbReference>
<accession>A0A4Q6XMG9</accession>
<evidence type="ECO:0000256" key="7">
    <source>
        <dbReference type="SAM" id="Phobius"/>
    </source>
</evidence>
<evidence type="ECO:0008006" key="10">
    <source>
        <dbReference type="Google" id="ProtNLM"/>
    </source>
</evidence>
<dbReference type="PANTHER" id="PTHR30250:SF10">
    <property type="entry name" value="LIPOPOLYSACCHARIDE BIOSYNTHESIS PROTEIN WZXC"/>
    <property type="match status" value="1"/>
</dbReference>
<evidence type="ECO:0000256" key="4">
    <source>
        <dbReference type="ARBA" id="ARBA00022692"/>
    </source>
</evidence>
<dbReference type="InterPro" id="IPR002797">
    <property type="entry name" value="Polysacc_synth"/>
</dbReference>
<feature type="transmembrane region" description="Helical" evidence="7">
    <location>
        <begin position="404"/>
        <end position="422"/>
    </location>
</feature>
<dbReference type="GO" id="GO:0005886">
    <property type="term" value="C:plasma membrane"/>
    <property type="evidence" value="ECO:0007669"/>
    <property type="project" value="UniProtKB-SubCell"/>
</dbReference>
<feature type="transmembrane region" description="Helical" evidence="7">
    <location>
        <begin position="241"/>
        <end position="263"/>
    </location>
</feature>
<feature type="transmembrane region" description="Helical" evidence="7">
    <location>
        <begin position="465"/>
        <end position="483"/>
    </location>
</feature>
<feature type="transmembrane region" description="Helical" evidence="7">
    <location>
        <begin position="69"/>
        <end position="89"/>
    </location>
</feature>
<dbReference type="EMBL" id="SGIS01000052">
    <property type="protein sequence ID" value="RZF60735.1"/>
    <property type="molecule type" value="Genomic_DNA"/>
</dbReference>
<comment type="subcellular location">
    <subcellularLocation>
        <location evidence="1">Cell membrane</location>
        <topology evidence="1">Multi-pass membrane protein</topology>
    </subcellularLocation>
</comment>
<feature type="transmembrane region" description="Helical" evidence="7">
    <location>
        <begin position="344"/>
        <end position="366"/>
    </location>
</feature>
<dbReference type="Pfam" id="PF01943">
    <property type="entry name" value="Polysacc_synt"/>
    <property type="match status" value="1"/>
</dbReference>
<reference evidence="8 9" key="1">
    <citation type="submission" date="2019-02" db="EMBL/GenBank/DDBJ databases">
        <authorList>
            <person name="Li Y."/>
        </authorList>
    </citation>
    <scope>NUCLEOTIDE SEQUENCE [LARGE SCALE GENOMIC DNA]</scope>
    <source>
        <strain evidence="8 9">3-7</strain>
    </source>
</reference>
<keyword evidence="3" id="KW-1003">Cell membrane</keyword>